<dbReference type="Pfam" id="PF01061">
    <property type="entry name" value="ABC2_membrane"/>
    <property type="match status" value="1"/>
</dbReference>
<keyword evidence="6 9" id="KW-1133">Transmembrane helix</keyword>
<keyword evidence="7 9" id="KW-0472">Membrane</keyword>
<feature type="transmembrane region" description="Helical" evidence="9">
    <location>
        <begin position="492"/>
        <end position="513"/>
    </location>
</feature>
<dbReference type="SUPFAM" id="SSF52540">
    <property type="entry name" value="P-loop containing nucleoside triphosphate hydrolases"/>
    <property type="match status" value="1"/>
</dbReference>
<dbReference type="Pfam" id="PF00005">
    <property type="entry name" value="ABC_tran"/>
    <property type="match status" value="1"/>
</dbReference>
<evidence type="ECO:0000313" key="11">
    <source>
        <dbReference type="EMBL" id="KRX03327.1"/>
    </source>
</evidence>
<gene>
    <name evidence="11" type="ORF">PPERSA_05685</name>
</gene>
<organism evidence="11 12">
    <name type="scientific">Pseudocohnilembus persalinus</name>
    <name type="common">Ciliate</name>
    <dbReference type="NCBI Taxonomy" id="266149"/>
    <lineage>
        <taxon>Eukaryota</taxon>
        <taxon>Sar</taxon>
        <taxon>Alveolata</taxon>
        <taxon>Ciliophora</taxon>
        <taxon>Intramacronucleata</taxon>
        <taxon>Oligohymenophorea</taxon>
        <taxon>Scuticociliatia</taxon>
        <taxon>Philasterida</taxon>
        <taxon>Pseudocohnilembidae</taxon>
        <taxon>Pseudocohnilembus</taxon>
    </lineage>
</organism>
<evidence type="ECO:0000256" key="1">
    <source>
        <dbReference type="ARBA" id="ARBA00004141"/>
    </source>
</evidence>
<reference evidence="11 12" key="1">
    <citation type="journal article" date="2015" name="Sci. Rep.">
        <title>Genome of the facultative scuticociliatosis pathogen Pseudocohnilembus persalinus provides insight into its virulence through horizontal gene transfer.</title>
        <authorList>
            <person name="Xiong J."/>
            <person name="Wang G."/>
            <person name="Cheng J."/>
            <person name="Tian M."/>
            <person name="Pan X."/>
            <person name="Warren A."/>
            <person name="Jiang C."/>
            <person name="Yuan D."/>
            <person name="Miao W."/>
        </authorList>
    </citation>
    <scope>NUCLEOTIDE SEQUENCE [LARGE SCALE GENOMIC DNA]</scope>
    <source>
        <strain evidence="11">36N120E</strain>
    </source>
</reference>
<dbReference type="EMBL" id="LDAU01000135">
    <property type="protein sequence ID" value="KRX03327.1"/>
    <property type="molecule type" value="Genomic_DNA"/>
</dbReference>
<proteinExistence type="predicted"/>
<dbReference type="SMART" id="SM00382">
    <property type="entry name" value="AAA"/>
    <property type="match status" value="1"/>
</dbReference>
<protein>
    <submittedName>
        <fullName evidence="11">p-loop containing nucleoside triphosphate hydrolase</fullName>
    </submittedName>
</protein>
<evidence type="ECO:0000256" key="8">
    <source>
        <dbReference type="SAM" id="MobiDB-lite"/>
    </source>
</evidence>
<dbReference type="PROSITE" id="PS00211">
    <property type="entry name" value="ABC_TRANSPORTER_1"/>
    <property type="match status" value="1"/>
</dbReference>
<evidence type="ECO:0000256" key="2">
    <source>
        <dbReference type="ARBA" id="ARBA00022448"/>
    </source>
</evidence>
<evidence type="ECO:0000256" key="9">
    <source>
        <dbReference type="SAM" id="Phobius"/>
    </source>
</evidence>
<keyword evidence="12" id="KW-1185">Reference proteome</keyword>
<dbReference type="InParanoid" id="A0A0V0QLY6"/>
<dbReference type="PROSITE" id="PS50893">
    <property type="entry name" value="ABC_TRANSPORTER_2"/>
    <property type="match status" value="1"/>
</dbReference>
<dbReference type="InterPro" id="IPR013525">
    <property type="entry name" value="ABC2_TM"/>
</dbReference>
<dbReference type="InterPro" id="IPR003593">
    <property type="entry name" value="AAA+_ATPase"/>
</dbReference>
<dbReference type="InterPro" id="IPR050352">
    <property type="entry name" value="ABCG_transporters"/>
</dbReference>
<evidence type="ECO:0000256" key="4">
    <source>
        <dbReference type="ARBA" id="ARBA00022741"/>
    </source>
</evidence>
<feature type="transmembrane region" description="Helical" evidence="9">
    <location>
        <begin position="453"/>
        <end position="480"/>
    </location>
</feature>
<dbReference type="InterPro" id="IPR017871">
    <property type="entry name" value="ABC_transporter-like_CS"/>
</dbReference>
<dbReference type="InterPro" id="IPR027417">
    <property type="entry name" value="P-loop_NTPase"/>
</dbReference>
<feature type="domain" description="ABC transporter" evidence="10">
    <location>
        <begin position="73"/>
        <end position="328"/>
    </location>
</feature>
<feature type="transmembrane region" description="Helical" evidence="9">
    <location>
        <begin position="413"/>
        <end position="432"/>
    </location>
</feature>
<dbReference type="PANTHER" id="PTHR48041:SF139">
    <property type="entry name" value="PROTEIN SCARLET"/>
    <property type="match status" value="1"/>
</dbReference>
<feature type="compositionally biased region" description="Basic and acidic residues" evidence="8">
    <location>
        <begin position="1"/>
        <end position="16"/>
    </location>
</feature>
<dbReference type="GO" id="GO:0005524">
    <property type="term" value="F:ATP binding"/>
    <property type="evidence" value="ECO:0007669"/>
    <property type="project" value="UniProtKB-KW"/>
</dbReference>
<comment type="caution">
    <text evidence="11">The sequence shown here is derived from an EMBL/GenBank/DDBJ whole genome shotgun (WGS) entry which is preliminary data.</text>
</comment>
<evidence type="ECO:0000256" key="6">
    <source>
        <dbReference type="ARBA" id="ARBA00022989"/>
    </source>
</evidence>
<dbReference type="Proteomes" id="UP000054937">
    <property type="component" value="Unassembled WGS sequence"/>
</dbReference>
<evidence type="ECO:0000256" key="3">
    <source>
        <dbReference type="ARBA" id="ARBA00022692"/>
    </source>
</evidence>
<feature type="transmembrane region" description="Helical" evidence="9">
    <location>
        <begin position="520"/>
        <end position="541"/>
    </location>
</feature>
<dbReference type="GO" id="GO:0140359">
    <property type="term" value="F:ABC-type transporter activity"/>
    <property type="evidence" value="ECO:0007669"/>
    <property type="project" value="InterPro"/>
</dbReference>
<name>A0A0V0QLY6_PSEPJ</name>
<evidence type="ECO:0000256" key="7">
    <source>
        <dbReference type="ARBA" id="ARBA00023136"/>
    </source>
</evidence>
<dbReference type="OMA" id="FWYYTFY"/>
<keyword evidence="2" id="KW-0813">Transport</keyword>
<dbReference type="AlphaFoldDB" id="A0A0V0QLY6"/>
<comment type="subcellular location">
    <subcellularLocation>
        <location evidence="1">Membrane</location>
        <topology evidence="1">Multi-pass membrane protein</topology>
    </subcellularLocation>
</comment>
<evidence type="ECO:0000313" key="12">
    <source>
        <dbReference type="Proteomes" id="UP000054937"/>
    </source>
</evidence>
<evidence type="ECO:0000259" key="10">
    <source>
        <dbReference type="PROSITE" id="PS50893"/>
    </source>
</evidence>
<dbReference type="InterPro" id="IPR003439">
    <property type="entry name" value="ABC_transporter-like_ATP-bd"/>
</dbReference>
<keyword evidence="5" id="KW-0067">ATP-binding</keyword>
<accession>A0A0V0QLY6</accession>
<dbReference type="Gene3D" id="3.40.50.300">
    <property type="entry name" value="P-loop containing nucleotide triphosphate hydrolases"/>
    <property type="match status" value="1"/>
</dbReference>
<dbReference type="PANTHER" id="PTHR48041">
    <property type="entry name" value="ABC TRANSPORTER G FAMILY MEMBER 28"/>
    <property type="match status" value="1"/>
</dbReference>
<keyword evidence="4" id="KW-0547">Nucleotide-binding</keyword>
<feature type="compositionally biased region" description="Polar residues" evidence="8">
    <location>
        <begin position="17"/>
        <end position="61"/>
    </location>
</feature>
<dbReference type="GO" id="GO:0016020">
    <property type="term" value="C:membrane"/>
    <property type="evidence" value="ECO:0007669"/>
    <property type="project" value="UniProtKB-SubCell"/>
</dbReference>
<evidence type="ECO:0000256" key="5">
    <source>
        <dbReference type="ARBA" id="ARBA00022840"/>
    </source>
</evidence>
<dbReference type="GO" id="GO:0016887">
    <property type="term" value="F:ATP hydrolysis activity"/>
    <property type="evidence" value="ECO:0007669"/>
    <property type="project" value="InterPro"/>
</dbReference>
<keyword evidence="11" id="KW-0378">Hydrolase</keyword>
<feature type="region of interest" description="Disordered" evidence="8">
    <location>
        <begin position="1"/>
        <end position="61"/>
    </location>
</feature>
<sequence length="637" mass="72035">MDSVERLDKGRDKREAQTATLKLDIQNTETDKLNLQSPKIDSTGKLPTQFSSSSSLPNKVYQTPNSQSDLVKLDFINISYEVNTKVGKKKILNQISGFVDPGEILYIMGPSGGGKTSLLDFLCNRTKKSPEGNLFINEKSWTVFEFKKIARYCLQNPLLYEILTVKETLEYAASFFTKNVAERKERASRVIELLGLEGQRDTRIGGVFFRGISGGQKQRVSVGEQLVANPKILFLDEPTSGLDSAASVFELSDRLMLLAGGKNFGGKTAYFGKTSEVKQHFESIGIVNKTNCSISEWCLDLVNGDFGDQQTIQNIIEKFKESQAQTILNERHDQILKRLNQNAIEDYKFQGNYLKQSWLKDTVILTKRGYKNQLKNPIVLFIRIFVNCVMALVLGTVWLGVGEKPKQGEVNDLQGVLYFTSSFFSLMTIALCPTNIEDKLIMIKEKSNGCYKLISFSIASLITSLPVTLVISVLCSGIIFTLVQFENNNEQFIKFTLNLFFTLVCAESFMLLISQVCSHLLVCIIIIALLQGTQMILQGFFIKKSSIPVGWIWLYYFNYNTYSFKNFMLFSFENLTINKDTQSVPPVLQDYSGYNILQNLDMQDSSFSDNLLYLTGFIFLYRVVAVVYSYFTHTGKK</sequence>
<feature type="transmembrane region" description="Helical" evidence="9">
    <location>
        <begin position="378"/>
        <end position="401"/>
    </location>
</feature>
<dbReference type="OrthoDB" id="184675at2759"/>
<keyword evidence="3 9" id="KW-0812">Transmembrane</keyword>
<feature type="transmembrane region" description="Helical" evidence="9">
    <location>
        <begin position="611"/>
        <end position="631"/>
    </location>
</feature>